<evidence type="ECO:0000313" key="3">
    <source>
        <dbReference type="Proteomes" id="UP000799421"/>
    </source>
</evidence>
<dbReference type="EMBL" id="MU005988">
    <property type="protein sequence ID" value="KAF2859818.1"/>
    <property type="molecule type" value="Genomic_DNA"/>
</dbReference>
<feature type="region of interest" description="Disordered" evidence="1">
    <location>
        <begin position="1"/>
        <end position="34"/>
    </location>
</feature>
<sequence length="149" mass="16370">MSQHNSSPQGHADTTPSSLEGQSGATGPASPTQQHENLMNSLVYAFENLTIDNGVKMCQTVVWVLSQEPPGAIAAEVLQASVQFACNVAIWNPSLAKACVQFCHRTVRIINPEFRGEGDEEEVTSRGRVISGRNIFRQFLRDECQCQHK</sequence>
<protein>
    <submittedName>
        <fullName evidence="2">Uncharacterized protein</fullName>
    </submittedName>
</protein>
<evidence type="ECO:0000313" key="2">
    <source>
        <dbReference type="EMBL" id="KAF2859818.1"/>
    </source>
</evidence>
<proteinExistence type="predicted"/>
<evidence type="ECO:0000256" key="1">
    <source>
        <dbReference type="SAM" id="MobiDB-lite"/>
    </source>
</evidence>
<accession>A0A6A7BZ51</accession>
<gene>
    <name evidence="2" type="ORF">K470DRAFT_264963</name>
</gene>
<name>A0A6A7BZ51_9PEZI</name>
<dbReference type="Proteomes" id="UP000799421">
    <property type="component" value="Unassembled WGS sequence"/>
</dbReference>
<reference evidence="2" key="1">
    <citation type="journal article" date="2020" name="Stud. Mycol.">
        <title>101 Dothideomycetes genomes: a test case for predicting lifestyles and emergence of pathogens.</title>
        <authorList>
            <person name="Haridas S."/>
            <person name="Albert R."/>
            <person name="Binder M."/>
            <person name="Bloem J."/>
            <person name="Labutti K."/>
            <person name="Salamov A."/>
            <person name="Andreopoulos B."/>
            <person name="Baker S."/>
            <person name="Barry K."/>
            <person name="Bills G."/>
            <person name="Bluhm B."/>
            <person name="Cannon C."/>
            <person name="Castanera R."/>
            <person name="Culley D."/>
            <person name="Daum C."/>
            <person name="Ezra D."/>
            <person name="Gonzalez J."/>
            <person name="Henrissat B."/>
            <person name="Kuo A."/>
            <person name="Liang C."/>
            <person name="Lipzen A."/>
            <person name="Lutzoni F."/>
            <person name="Magnuson J."/>
            <person name="Mondo S."/>
            <person name="Nolan M."/>
            <person name="Ohm R."/>
            <person name="Pangilinan J."/>
            <person name="Park H.-J."/>
            <person name="Ramirez L."/>
            <person name="Alfaro M."/>
            <person name="Sun H."/>
            <person name="Tritt A."/>
            <person name="Yoshinaga Y."/>
            <person name="Zwiers L.-H."/>
            <person name="Turgeon B."/>
            <person name="Goodwin S."/>
            <person name="Spatafora J."/>
            <person name="Crous P."/>
            <person name="Grigoriev I."/>
        </authorList>
    </citation>
    <scope>NUCLEOTIDE SEQUENCE</scope>
    <source>
        <strain evidence="2">CBS 480.64</strain>
    </source>
</reference>
<keyword evidence="3" id="KW-1185">Reference proteome</keyword>
<dbReference type="AlphaFoldDB" id="A0A6A7BZ51"/>
<organism evidence="2 3">
    <name type="scientific">Piedraia hortae CBS 480.64</name>
    <dbReference type="NCBI Taxonomy" id="1314780"/>
    <lineage>
        <taxon>Eukaryota</taxon>
        <taxon>Fungi</taxon>
        <taxon>Dikarya</taxon>
        <taxon>Ascomycota</taxon>
        <taxon>Pezizomycotina</taxon>
        <taxon>Dothideomycetes</taxon>
        <taxon>Dothideomycetidae</taxon>
        <taxon>Capnodiales</taxon>
        <taxon>Piedraiaceae</taxon>
        <taxon>Piedraia</taxon>
    </lineage>
</organism>